<gene>
    <name evidence="1" type="ORF">L2E82_30915</name>
</gene>
<sequence length="158" mass="17724">MNCWRQSYILSLWTEEKGGSAGRGLYRERSKEKRNLSIFRGLKGAWKHIRTLEWKWKRDGTPVPSEMRGAFGNADTGGAWLSSARATAGDKPKEGEDDVKSSCPLCPGRHTCYNGRDKGSRSREGELTPKTRPQFGLQAATRLHEAGIASNRRSAMRR</sequence>
<reference evidence="1 2" key="2">
    <citation type="journal article" date="2022" name="Mol. Ecol. Resour.">
        <title>The genomes of chicory, endive, great burdock and yacon provide insights into Asteraceae paleo-polyploidization history and plant inulin production.</title>
        <authorList>
            <person name="Fan W."/>
            <person name="Wang S."/>
            <person name="Wang H."/>
            <person name="Wang A."/>
            <person name="Jiang F."/>
            <person name="Liu H."/>
            <person name="Zhao H."/>
            <person name="Xu D."/>
            <person name="Zhang Y."/>
        </authorList>
    </citation>
    <scope>NUCLEOTIDE SEQUENCE [LARGE SCALE GENOMIC DNA]</scope>
    <source>
        <strain evidence="2">cv. Punajuju</strain>
        <tissue evidence="1">Leaves</tissue>
    </source>
</reference>
<proteinExistence type="predicted"/>
<organism evidence="1 2">
    <name type="scientific">Cichorium intybus</name>
    <name type="common">Chicory</name>
    <dbReference type="NCBI Taxonomy" id="13427"/>
    <lineage>
        <taxon>Eukaryota</taxon>
        <taxon>Viridiplantae</taxon>
        <taxon>Streptophyta</taxon>
        <taxon>Embryophyta</taxon>
        <taxon>Tracheophyta</taxon>
        <taxon>Spermatophyta</taxon>
        <taxon>Magnoliopsida</taxon>
        <taxon>eudicotyledons</taxon>
        <taxon>Gunneridae</taxon>
        <taxon>Pentapetalae</taxon>
        <taxon>asterids</taxon>
        <taxon>campanulids</taxon>
        <taxon>Asterales</taxon>
        <taxon>Asteraceae</taxon>
        <taxon>Cichorioideae</taxon>
        <taxon>Cichorieae</taxon>
        <taxon>Cichoriinae</taxon>
        <taxon>Cichorium</taxon>
    </lineage>
</organism>
<name>A0ACB9D241_CICIN</name>
<comment type="caution">
    <text evidence="1">The sequence shown here is derived from an EMBL/GenBank/DDBJ whole genome shotgun (WGS) entry which is preliminary data.</text>
</comment>
<keyword evidence="2" id="KW-1185">Reference proteome</keyword>
<reference evidence="2" key="1">
    <citation type="journal article" date="2022" name="Mol. Ecol. Resour.">
        <title>The genomes of chicory, endive, great burdock and yacon provide insights into Asteraceae palaeo-polyploidization history and plant inulin production.</title>
        <authorList>
            <person name="Fan W."/>
            <person name="Wang S."/>
            <person name="Wang H."/>
            <person name="Wang A."/>
            <person name="Jiang F."/>
            <person name="Liu H."/>
            <person name="Zhao H."/>
            <person name="Xu D."/>
            <person name="Zhang Y."/>
        </authorList>
    </citation>
    <scope>NUCLEOTIDE SEQUENCE [LARGE SCALE GENOMIC DNA]</scope>
    <source>
        <strain evidence="2">cv. Punajuju</strain>
    </source>
</reference>
<dbReference type="Proteomes" id="UP001055811">
    <property type="component" value="Linkage Group LG05"/>
</dbReference>
<accession>A0ACB9D241</accession>
<protein>
    <submittedName>
        <fullName evidence="1">Uncharacterized protein</fullName>
    </submittedName>
</protein>
<evidence type="ECO:0000313" key="1">
    <source>
        <dbReference type="EMBL" id="KAI3740478.1"/>
    </source>
</evidence>
<evidence type="ECO:0000313" key="2">
    <source>
        <dbReference type="Proteomes" id="UP001055811"/>
    </source>
</evidence>
<dbReference type="EMBL" id="CM042013">
    <property type="protein sequence ID" value="KAI3740478.1"/>
    <property type="molecule type" value="Genomic_DNA"/>
</dbReference>